<comment type="catalytic activity">
    <reaction evidence="5">
        <text>FMNH2 + NAD(+) = FMN + NADH + 2 H(+)</text>
        <dbReference type="Rhea" id="RHEA:21620"/>
        <dbReference type="ChEBI" id="CHEBI:15378"/>
        <dbReference type="ChEBI" id="CHEBI:57540"/>
        <dbReference type="ChEBI" id="CHEBI:57618"/>
        <dbReference type="ChEBI" id="CHEBI:57945"/>
        <dbReference type="ChEBI" id="CHEBI:58210"/>
        <dbReference type="EC" id="1.5.1.42"/>
    </reaction>
</comment>
<evidence type="ECO:0000256" key="5">
    <source>
        <dbReference type="HAMAP-Rule" id="MF_00833"/>
    </source>
</evidence>
<keyword evidence="3 5" id="KW-0560">Oxidoreductase</keyword>
<evidence type="ECO:0000256" key="4">
    <source>
        <dbReference type="ARBA" id="ARBA00023027"/>
    </source>
</evidence>
<keyword evidence="4 5" id="KW-0520">NAD</keyword>
<dbReference type="EMBL" id="WEKV01000010">
    <property type="protein sequence ID" value="KAB7785002.1"/>
    <property type="molecule type" value="Genomic_DNA"/>
</dbReference>
<dbReference type="GO" id="GO:0019740">
    <property type="term" value="P:nitrogen utilization"/>
    <property type="evidence" value="ECO:0007669"/>
    <property type="project" value="UniProtKB-UniRule"/>
</dbReference>
<dbReference type="SMART" id="SM00903">
    <property type="entry name" value="Flavin_Reduct"/>
    <property type="match status" value="1"/>
</dbReference>
<reference evidence="8 9" key="1">
    <citation type="submission" date="2019-10" db="EMBL/GenBank/DDBJ databases">
        <title>Draft Genome Sequence of the Caffeine Degrading Methylotroph Methylorubrum populi PINKEL.</title>
        <authorList>
            <person name="Dawson S.C."/>
            <person name="Zhang X."/>
            <person name="Wright M.E."/>
            <person name="Sharma G."/>
            <person name="Langner J.T."/>
            <person name="Ditty J.L."/>
            <person name="Subuyuj G.A."/>
        </authorList>
    </citation>
    <scope>NUCLEOTIDE SEQUENCE [LARGE SCALE GENOMIC DNA]</scope>
    <source>
        <strain evidence="8 9">Pinkel</strain>
    </source>
</reference>
<name>A0A833J5W5_9HYPH</name>
<dbReference type="GO" id="GO:0010181">
    <property type="term" value="F:FMN binding"/>
    <property type="evidence" value="ECO:0007669"/>
    <property type="project" value="InterPro"/>
</dbReference>
<dbReference type="AlphaFoldDB" id="A0A833J5W5"/>
<feature type="domain" description="Flavin reductase like" evidence="7">
    <location>
        <begin position="34"/>
        <end position="179"/>
    </location>
</feature>
<keyword evidence="2 5" id="KW-0288">FMN</keyword>
<evidence type="ECO:0000259" key="7">
    <source>
        <dbReference type="SMART" id="SM00903"/>
    </source>
</evidence>
<comment type="similarity">
    <text evidence="5">Belongs to the non-flavoprotein flavin reductase family. RutF subfamily.</text>
</comment>
<evidence type="ECO:0000313" key="8">
    <source>
        <dbReference type="EMBL" id="KAB7785002.1"/>
    </source>
</evidence>
<keyword evidence="1 5" id="KW-0285">Flavoprotein</keyword>
<evidence type="ECO:0000313" key="9">
    <source>
        <dbReference type="Proteomes" id="UP000469949"/>
    </source>
</evidence>
<feature type="region of interest" description="Disordered" evidence="6">
    <location>
        <begin position="1"/>
        <end position="25"/>
    </location>
</feature>
<comment type="function">
    <text evidence="5">Catalyzes the reduction of FMN to FMNH2 which is used to reduce pyrimidine by RutA via the Rut pathway.</text>
</comment>
<dbReference type="GO" id="GO:0006212">
    <property type="term" value="P:uracil catabolic process"/>
    <property type="evidence" value="ECO:0007669"/>
    <property type="project" value="UniProtKB-UniRule"/>
</dbReference>
<dbReference type="EC" id="1.5.1.42" evidence="5"/>
<dbReference type="InterPro" id="IPR002563">
    <property type="entry name" value="Flavin_Rdtase-like_dom"/>
</dbReference>
<accession>A0A833J5W5</accession>
<dbReference type="Gene3D" id="2.30.110.10">
    <property type="entry name" value="Electron Transport, Fmn-binding Protein, Chain A"/>
    <property type="match status" value="1"/>
</dbReference>
<protein>
    <recommendedName>
        <fullName evidence="5">FMN reductase (NADH) RutF</fullName>
        <ecNumber evidence="5">1.5.1.42</ecNumber>
    </recommendedName>
    <alternativeName>
        <fullName evidence="5">FMN reductase</fullName>
    </alternativeName>
    <alternativeName>
        <fullName evidence="5">NADH-flavin reductase RutF</fullName>
    </alternativeName>
    <alternativeName>
        <fullName evidence="5">NADH:flavin oxidoreductase</fullName>
    </alternativeName>
</protein>
<evidence type="ECO:0000256" key="1">
    <source>
        <dbReference type="ARBA" id="ARBA00022630"/>
    </source>
</evidence>
<dbReference type="InterPro" id="IPR019917">
    <property type="entry name" value="RutF"/>
</dbReference>
<dbReference type="PANTHER" id="PTHR30466:SF1">
    <property type="entry name" value="FMN REDUCTASE (NADH) RUTF"/>
    <property type="match status" value="1"/>
</dbReference>
<dbReference type="InterPro" id="IPR050268">
    <property type="entry name" value="NADH-dep_flavin_reductase"/>
</dbReference>
<comment type="caution">
    <text evidence="8">The sequence shown here is derived from an EMBL/GenBank/DDBJ whole genome shotgun (WGS) entry which is preliminary data.</text>
</comment>
<evidence type="ECO:0000256" key="2">
    <source>
        <dbReference type="ARBA" id="ARBA00022643"/>
    </source>
</evidence>
<proteinExistence type="inferred from homology"/>
<dbReference type="SUPFAM" id="SSF50475">
    <property type="entry name" value="FMN-binding split barrel"/>
    <property type="match status" value="1"/>
</dbReference>
<evidence type="ECO:0000256" key="3">
    <source>
        <dbReference type="ARBA" id="ARBA00023002"/>
    </source>
</evidence>
<gene>
    <name evidence="5" type="primary">rutF</name>
    <name evidence="8" type="ORF">F8B43_3035</name>
</gene>
<dbReference type="PANTHER" id="PTHR30466">
    <property type="entry name" value="FLAVIN REDUCTASE"/>
    <property type="match status" value="1"/>
</dbReference>
<dbReference type="HAMAP" id="MF_00833">
    <property type="entry name" value="RutF"/>
    <property type="match status" value="1"/>
</dbReference>
<organism evidence="8 9">
    <name type="scientific">Methylorubrum populi</name>
    <dbReference type="NCBI Taxonomy" id="223967"/>
    <lineage>
        <taxon>Bacteria</taxon>
        <taxon>Pseudomonadati</taxon>
        <taxon>Pseudomonadota</taxon>
        <taxon>Alphaproteobacteria</taxon>
        <taxon>Hyphomicrobiales</taxon>
        <taxon>Methylobacteriaceae</taxon>
        <taxon>Methylorubrum</taxon>
    </lineage>
</organism>
<evidence type="ECO:0000256" key="6">
    <source>
        <dbReference type="SAM" id="MobiDB-lite"/>
    </source>
</evidence>
<sequence length="188" mass="19608">MNSATTPATTPAMTAGTPSPDHEPVSASAYREAMAQLASAVHLVTTDGTGGRAGLTATSVCSVSDDPPTLLVCLNRNSSAYPVFLRNGVLCINTLGATQDRLAADFAGRVKQAERFDGRDWTTLRTGAPVLPGALVAFDCRIVDRHAVGTHDVLICAVEALGGIGGAEGLLYAGRRYRVLRREAPTAE</sequence>
<feature type="compositionally biased region" description="Low complexity" evidence="6">
    <location>
        <begin position="1"/>
        <end position="19"/>
    </location>
</feature>
<dbReference type="Pfam" id="PF01613">
    <property type="entry name" value="Flavin_Reduct"/>
    <property type="match status" value="1"/>
</dbReference>
<dbReference type="Proteomes" id="UP000469949">
    <property type="component" value="Unassembled WGS sequence"/>
</dbReference>
<dbReference type="InterPro" id="IPR012349">
    <property type="entry name" value="Split_barrel_FMN-bd"/>
</dbReference>
<dbReference type="GO" id="GO:0042602">
    <property type="term" value="F:riboflavin reductase (NADPH) activity"/>
    <property type="evidence" value="ECO:0007669"/>
    <property type="project" value="UniProtKB-UniRule"/>
</dbReference>
<dbReference type="GO" id="GO:0052874">
    <property type="term" value="F:FMN reductase (NADH) activity"/>
    <property type="evidence" value="ECO:0007669"/>
    <property type="project" value="UniProtKB-EC"/>
</dbReference>